<gene>
    <name evidence="2" type="ORF">H9L22_00475</name>
</gene>
<evidence type="ECO:0000313" key="3">
    <source>
        <dbReference type="Proteomes" id="UP000516117"/>
    </source>
</evidence>
<name>A0A7H0H682_9ACTN</name>
<organism evidence="2 3">
    <name type="scientific">Tessaracoccus defluvii</name>
    <dbReference type="NCBI Taxonomy" id="1285901"/>
    <lineage>
        <taxon>Bacteria</taxon>
        <taxon>Bacillati</taxon>
        <taxon>Actinomycetota</taxon>
        <taxon>Actinomycetes</taxon>
        <taxon>Propionibacteriales</taxon>
        <taxon>Propionibacteriaceae</taxon>
        <taxon>Tessaracoccus</taxon>
    </lineage>
</organism>
<protein>
    <submittedName>
        <fullName evidence="2">Pilus assembly protein</fullName>
    </submittedName>
</protein>
<reference evidence="2 3" key="1">
    <citation type="submission" date="2020-08" db="EMBL/GenBank/DDBJ databases">
        <title>Genome sequence of Tessaracoccus defluvii JCM 17540T.</title>
        <authorList>
            <person name="Hyun D.-W."/>
            <person name="Bae J.-W."/>
        </authorList>
    </citation>
    <scope>NUCLEOTIDE SEQUENCE [LARGE SCALE GENOMIC DNA]</scope>
    <source>
        <strain evidence="2 3">JCM 17540</strain>
    </source>
</reference>
<accession>A0A7H0H682</accession>
<dbReference type="KEGG" id="tdf:H9L22_00475"/>
<dbReference type="Pfam" id="PF13400">
    <property type="entry name" value="Tad"/>
    <property type="match status" value="1"/>
</dbReference>
<evidence type="ECO:0000313" key="2">
    <source>
        <dbReference type="EMBL" id="QNP56048.1"/>
    </source>
</evidence>
<dbReference type="RefSeq" id="WP_187721168.1">
    <property type="nucleotide sequence ID" value="NZ_BAABBL010000023.1"/>
</dbReference>
<evidence type="ECO:0000259" key="1">
    <source>
        <dbReference type="Pfam" id="PF13400"/>
    </source>
</evidence>
<dbReference type="InterPro" id="IPR028087">
    <property type="entry name" value="Tad_N"/>
</dbReference>
<sequence>MRRRGQRGQVLSVWVAAAMPAFILAVGLGVDLSGHTVAEQAAREVAAQAARTGAQQVVLTSDGASLDRTAARRAAATQAESVGYSATVAVAGNEVTVEVRGSYTTVLLGLIGVHELTVEGSGSARAVRVVDGAES</sequence>
<keyword evidence="3" id="KW-1185">Reference proteome</keyword>
<feature type="domain" description="Putative Flp pilus-assembly TadG-like N-terminal" evidence="1">
    <location>
        <begin position="8"/>
        <end position="56"/>
    </location>
</feature>
<dbReference type="AlphaFoldDB" id="A0A7H0H682"/>
<proteinExistence type="predicted"/>
<dbReference type="EMBL" id="CP060789">
    <property type="protein sequence ID" value="QNP56048.1"/>
    <property type="molecule type" value="Genomic_DNA"/>
</dbReference>
<dbReference type="Proteomes" id="UP000516117">
    <property type="component" value="Chromosome"/>
</dbReference>